<protein>
    <submittedName>
        <fullName evidence="1">Protein kinase domain protein</fullName>
    </submittedName>
</protein>
<dbReference type="GO" id="GO:0004672">
    <property type="term" value="F:protein kinase activity"/>
    <property type="evidence" value="ECO:0007669"/>
    <property type="project" value="InterPro"/>
</dbReference>
<reference evidence="1 2" key="1">
    <citation type="submission" date="2015-11" db="EMBL/GenBank/DDBJ databases">
        <title>Genomic analysis of 38 Legionella species identifies large and diverse effector repertoires.</title>
        <authorList>
            <person name="Burstein D."/>
            <person name="Amaro F."/>
            <person name="Zusman T."/>
            <person name="Lifshitz Z."/>
            <person name="Cohen O."/>
            <person name="Gilbert J.A."/>
            <person name="Pupko T."/>
            <person name="Shuman H.A."/>
            <person name="Segal G."/>
        </authorList>
    </citation>
    <scope>NUCLEOTIDE SEQUENCE [LARGE SCALE GENOMIC DNA]</scope>
    <source>
        <strain evidence="1 2">ATCC 49504</strain>
    </source>
</reference>
<dbReference type="PROSITE" id="PS50011">
    <property type="entry name" value="PROTEIN_KINASE_DOM"/>
    <property type="match status" value="1"/>
</dbReference>
<dbReference type="OrthoDB" id="9801841at2"/>
<keyword evidence="2" id="KW-1185">Reference proteome</keyword>
<dbReference type="EMBL" id="LNYC01000005">
    <property type="protein sequence ID" value="KTD04226.1"/>
    <property type="molecule type" value="Genomic_DNA"/>
</dbReference>
<evidence type="ECO:0000313" key="2">
    <source>
        <dbReference type="Proteomes" id="UP000054785"/>
    </source>
</evidence>
<gene>
    <name evidence="1" type="ORF">Lgee_0256</name>
</gene>
<dbReference type="Proteomes" id="UP000054785">
    <property type="component" value="Unassembled WGS sequence"/>
</dbReference>
<dbReference type="Gene3D" id="1.10.510.10">
    <property type="entry name" value="Transferase(Phosphotransferase) domain 1"/>
    <property type="match status" value="1"/>
</dbReference>
<keyword evidence="1" id="KW-0808">Transferase</keyword>
<dbReference type="AlphaFoldDB" id="A0A0W0U894"/>
<name>A0A0W0U894_9GAMM</name>
<dbReference type="InterPro" id="IPR000719">
    <property type="entry name" value="Prot_kinase_dom"/>
</dbReference>
<keyword evidence="1" id="KW-0418">Kinase</keyword>
<dbReference type="PATRIC" id="fig|45065.4.peg.272"/>
<dbReference type="SUPFAM" id="SSF56112">
    <property type="entry name" value="Protein kinase-like (PK-like)"/>
    <property type="match status" value="1"/>
</dbReference>
<dbReference type="SMART" id="SM00220">
    <property type="entry name" value="S_TKc"/>
    <property type="match status" value="1"/>
</dbReference>
<sequence>MPETSQEQIAKALLDRSPEMKARKARQRKSGQINNNSGLESSWVRIGGTDFRLFSSNEPQGFLGRGTYGRVKLADRGEGGSGDVLKIGSEHGLLSNEIECLVDLGLSHGHMIDSNSSKYYIHMLNLGVDLGQWNTQQEPSPEECFDNAIALCLHVWHLHAGHLSLTGTPWSHGDIKPANILVKPGGEIRLADFGAADKRPYGIVHASWGTWGYRPMNTRTFTAVDYDTLALMRALWFPRPCISAYGKSLNLNYHQLFTDEMVEVYGLSPVLDTSDAVAFDAQSFKKCLIHPLVLAAMFVVKKLGLPLDCNHLRRDTLQCLILVEAHKSRMEPEHILSVLNTAEHSREFFEARLPESLKGASFEILSAWFALQQLVPPSMHINDTITHDVLLDLMGFLERRDALRHLAVFLKTPSLLQALERLQRIAGLFNAILIVLDELPEGELRAARINELLLHPYKAPGVDRITEYARFICLSVTRFHEYADMLVSDKECATLFVRFTDAQMPGIFPRSLMEDLPELKALLLRDDVPTEMLVQSGNMLLIRSGLHAQEKRYMAYFLLKRHPDFIWLLARRGIHNLLTESLQTFSEQIISLLTTLDRLVPDDNLFKKLAKAVVNDARVKIVLSQLLEINHADFRRNARMFISKKPTGRLLAFYAAEESLPKEFVAHAFSLLAEYWDDVNFHSAMVLLLNKDLIDTTSLERIAKDESFRRLLAIANSKNLDIAKSSALENPDMVSLLLRLLECFPVTEDKWPEKIGEAGARFLSVNDGRMPSHAGLYPALCHLVGCRFKAWEELIASVFVNPDWCAIVHVITNERQIRCCLQLMGEIDSLRNCRSRFGFDDFSDGEDAKRGVLLADAILNAATSEASEPVASMRFAAFSEKVHELIQETETQSSESSIIKDTLDNIRYIFIDMQEEMEYVPSLPACQPL</sequence>
<dbReference type="RefSeq" id="WP_028387079.1">
    <property type="nucleotide sequence ID" value="NZ_CAAAHN010000001.1"/>
</dbReference>
<evidence type="ECO:0000313" key="1">
    <source>
        <dbReference type="EMBL" id="KTD04226.1"/>
    </source>
</evidence>
<proteinExistence type="predicted"/>
<organism evidence="1 2">
    <name type="scientific">Legionella geestiana</name>
    <dbReference type="NCBI Taxonomy" id="45065"/>
    <lineage>
        <taxon>Bacteria</taxon>
        <taxon>Pseudomonadati</taxon>
        <taxon>Pseudomonadota</taxon>
        <taxon>Gammaproteobacteria</taxon>
        <taxon>Legionellales</taxon>
        <taxon>Legionellaceae</taxon>
        <taxon>Legionella</taxon>
    </lineage>
</organism>
<accession>A0A0W0U894</accession>
<comment type="caution">
    <text evidence="1">The sequence shown here is derived from an EMBL/GenBank/DDBJ whole genome shotgun (WGS) entry which is preliminary data.</text>
</comment>
<dbReference type="InterPro" id="IPR011009">
    <property type="entry name" value="Kinase-like_dom_sf"/>
</dbReference>
<dbReference type="GO" id="GO:0005524">
    <property type="term" value="F:ATP binding"/>
    <property type="evidence" value="ECO:0007669"/>
    <property type="project" value="InterPro"/>
</dbReference>